<name>A0A4C1ZA58_EUMVA</name>
<comment type="caution">
    <text evidence="2">The sequence shown here is derived from an EMBL/GenBank/DDBJ whole genome shotgun (WGS) entry which is preliminary data.</text>
</comment>
<feature type="compositionally biased region" description="Pro residues" evidence="1">
    <location>
        <begin position="118"/>
        <end position="130"/>
    </location>
</feature>
<proteinExistence type="predicted"/>
<dbReference type="Proteomes" id="UP000299102">
    <property type="component" value="Unassembled WGS sequence"/>
</dbReference>
<gene>
    <name evidence="2" type="ORF">EVAR_15741_1</name>
</gene>
<protein>
    <submittedName>
        <fullName evidence="2">Uncharacterized protein</fullName>
    </submittedName>
</protein>
<evidence type="ECO:0000313" key="3">
    <source>
        <dbReference type="Proteomes" id="UP000299102"/>
    </source>
</evidence>
<keyword evidence="3" id="KW-1185">Reference proteome</keyword>
<dbReference type="AlphaFoldDB" id="A0A4C1ZA58"/>
<evidence type="ECO:0000313" key="2">
    <source>
        <dbReference type="EMBL" id="GBP84004.1"/>
    </source>
</evidence>
<accession>A0A4C1ZA58</accession>
<feature type="compositionally biased region" description="Low complexity" evidence="1">
    <location>
        <begin position="48"/>
        <end position="64"/>
    </location>
</feature>
<dbReference type="EMBL" id="BGZK01001654">
    <property type="protein sequence ID" value="GBP84004.1"/>
    <property type="molecule type" value="Genomic_DNA"/>
</dbReference>
<sequence>MATRSFAPLITPLVHGQDAASNLSRFSRRRRSGSGGYQPAAAGGAVPRTARQAAAATMSYSSASRELGAGAAARGSTRHFNTAASMPARGPRGCGSRQTSINRQGSAPQSPRARPTPAHAPPAQRPIAPM</sequence>
<feature type="compositionally biased region" description="Polar residues" evidence="1">
    <location>
        <begin position="96"/>
        <end position="109"/>
    </location>
</feature>
<reference evidence="2 3" key="1">
    <citation type="journal article" date="2019" name="Commun. Biol.">
        <title>The bagworm genome reveals a unique fibroin gene that provides high tensile strength.</title>
        <authorList>
            <person name="Kono N."/>
            <person name="Nakamura H."/>
            <person name="Ohtoshi R."/>
            <person name="Tomita M."/>
            <person name="Numata K."/>
            <person name="Arakawa K."/>
        </authorList>
    </citation>
    <scope>NUCLEOTIDE SEQUENCE [LARGE SCALE GENOMIC DNA]</scope>
</reference>
<feature type="region of interest" description="Disordered" evidence="1">
    <location>
        <begin position="17"/>
        <end position="130"/>
    </location>
</feature>
<evidence type="ECO:0000256" key="1">
    <source>
        <dbReference type="SAM" id="MobiDB-lite"/>
    </source>
</evidence>
<organism evidence="2 3">
    <name type="scientific">Eumeta variegata</name>
    <name type="common">Bagworm moth</name>
    <name type="synonym">Eumeta japonica</name>
    <dbReference type="NCBI Taxonomy" id="151549"/>
    <lineage>
        <taxon>Eukaryota</taxon>
        <taxon>Metazoa</taxon>
        <taxon>Ecdysozoa</taxon>
        <taxon>Arthropoda</taxon>
        <taxon>Hexapoda</taxon>
        <taxon>Insecta</taxon>
        <taxon>Pterygota</taxon>
        <taxon>Neoptera</taxon>
        <taxon>Endopterygota</taxon>
        <taxon>Lepidoptera</taxon>
        <taxon>Glossata</taxon>
        <taxon>Ditrysia</taxon>
        <taxon>Tineoidea</taxon>
        <taxon>Psychidae</taxon>
        <taxon>Oiketicinae</taxon>
        <taxon>Eumeta</taxon>
    </lineage>
</organism>